<proteinExistence type="inferred from homology"/>
<keyword evidence="4" id="KW-0325">Glycoprotein</keyword>
<feature type="transmembrane region" description="Helical" evidence="6">
    <location>
        <begin position="20"/>
        <end position="40"/>
    </location>
</feature>
<accession>A0A182PWT7</accession>
<dbReference type="Pfam" id="PF00188">
    <property type="entry name" value="CAP"/>
    <property type="match status" value="1"/>
</dbReference>
<dbReference type="EnsemblMetazoa" id="AEPI011424-RA">
    <property type="protein sequence ID" value="AEPI011424-PA"/>
    <property type="gene ID" value="AEPI011424"/>
</dbReference>
<dbReference type="Gene3D" id="3.40.33.10">
    <property type="entry name" value="CAP"/>
    <property type="match status" value="1"/>
</dbReference>
<keyword evidence="9" id="KW-1185">Reference proteome</keyword>
<dbReference type="FunFam" id="3.40.33.10:FF:000007">
    <property type="entry name" value="Venom allergen"/>
    <property type="match status" value="1"/>
</dbReference>
<evidence type="ECO:0000256" key="1">
    <source>
        <dbReference type="ARBA" id="ARBA00004613"/>
    </source>
</evidence>
<evidence type="ECO:0000313" key="8">
    <source>
        <dbReference type="EnsemblMetazoa" id="AEPI011424-PA"/>
    </source>
</evidence>
<evidence type="ECO:0000256" key="3">
    <source>
        <dbReference type="ARBA" id="ARBA00022525"/>
    </source>
</evidence>
<dbReference type="InterPro" id="IPR014044">
    <property type="entry name" value="CAP_dom"/>
</dbReference>
<evidence type="ECO:0000313" key="9">
    <source>
        <dbReference type="Proteomes" id="UP000075885"/>
    </source>
</evidence>
<reference evidence="8" key="2">
    <citation type="submission" date="2020-05" db="UniProtKB">
        <authorList>
            <consortium name="EnsemblMetazoa"/>
        </authorList>
    </citation>
    <scope>IDENTIFICATION</scope>
    <source>
        <strain evidence="8">Epiroticus2</strain>
    </source>
</reference>
<keyword evidence="6" id="KW-1133">Transmembrane helix</keyword>
<evidence type="ECO:0000256" key="4">
    <source>
        <dbReference type="ARBA" id="ARBA00023180"/>
    </source>
</evidence>
<feature type="domain" description="SCP" evidence="7">
    <location>
        <begin position="89"/>
        <end position="249"/>
    </location>
</feature>
<dbReference type="Proteomes" id="UP000075885">
    <property type="component" value="Unassembled WGS sequence"/>
</dbReference>
<dbReference type="AlphaFoldDB" id="A0A182PWT7"/>
<keyword evidence="6" id="KW-0472">Membrane</keyword>
<evidence type="ECO:0000256" key="2">
    <source>
        <dbReference type="ARBA" id="ARBA00009923"/>
    </source>
</evidence>
<dbReference type="GO" id="GO:0005576">
    <property type="term" value="C:extracellular region"/>
    <property type="evidence" value="ECO:0007669"/>
    <property type="project" value="UniProtKB-SubCell"/>
</dbReference>
<dbReference type="VEuPathDB" id="VectorBase:AEPI011424"/>
<protein>
    <recommendedName>
        <fullName evidence="5">Venom allergen-1</fullName>
    </recommendedName>
</protein>
<evidence type="ECO:0000256" key="6">
    <source>
        <dbReference type="SAM" id="Phobius"/>
    </source>
</evidence>
<dbReference type="PANTHER" id="PTHR10334">
    <property type="entry name" value="CYSTEINE-RICH SECRETORY PROTEIN-RELATED"/>
    <property type="match status" value="1"/>
</dbReference>
<evidence type="ECO:0000259" key="7">
    <source>
        <dbReference type="SMART" id="SM00198"/>
    </source>
</evidence>
<dbReference type="SMART" id="SM00198">
    <property type="entry name" value="SCP"/>
    <property type="match status" value="1"/>
</dbReference>
<sequence length="318" mass="34670">MPGGVSTTTQSQLDSYPPNSYPPGFLLFLSAPVLLLFVLAPYSHQQSSDYCDADFCDPGLTNVGCNPPPAEGGPACSGKQAYSVKTNQLVQSLIVKEHNKLRSLLARGLVNNFSPAARMPQLVWDAELASQASHNVRSCIFGHDECHNTAQFRFAGQNIALYRYSGPLKSVEELILKEILAWWTEANATTQAELDRYPKQELLSPIGHFAQMINDRAWKVGCAAQQWTESKEYNVFYLVCNYSFSNMVGERIYLKGRPASRCATGDDKQMPGLSSFLLIGLIDGIVSIDYCTANLCSAGVPNVGCNPPPLSGGPQCFG</sequence>
<name>A0A182PWT7_9DIPT</name>
<keyword evidence="6" id="KW-0812">Transmembrane</keyword>
<dbReference type="InterPro" id="IPR035940">
    <property type="entry name" value="CAP_sf"/>
</dbReference>
<dbReference type="SUPFAM" id="SSF55797">
    <property type="entry name" value="PR-1-like"/>
    <property type="match status" value="1"/>
</dbReference>
<dbReference type="CDD" id="cd05380">
    <property type="entry name" value="CAP_euk"/>
    <property type="match status" value="1"/>
</dbReference>
<comment type="subcellular location">
    <subcellularLocation>
        <location evidence="1">Secreted</location>
    </subcellularLocation>
</comment>
<reference evidence="9" key="1">
    <citation type="submission" date="2013-03" db="EMBL/GenBank/DDBJ databases">
        <title>The Genome Sequence of Anopheles epiroticus epiroticus2.</title>
        <authorList>
            <consortium name="The Broad Institute Genomics Platform"/>
            <person name="Neafsey D.E."/>
            <person name="Howell P."/>
            <person name="Walker B."/>
            <person name="Young S.K."/>
            <person name="Zeng Q."/>
            <person name="Gargeya S."/>
            <person name="Fitzgerald M."/>
            <person name="Haas B."/>
            <person name="Abouelleil A."/>
            <person name="Allen A.W."/>
            <person name="Alvarado L."/>
            <person name="Arachchi H.M."/>
            <person name="Berlin A.M."/>
            <person name="Chapman S.B."/>
            <person name="Gainer-Dewar J."/>
            <person name="Goldberg J."/>
            <person name="Griggs A."/>
            <person name="Gujja S."/>
            <person name="Hansen M."/>
            <person name="Howarth C."/>
            <person name="Imamovic A."/>
            <person name="Ireland A."/>
            <person name="Larimer J."/>
            <person name="McCowan C."/>
            <person name="Murphy C."/>
            <person name="Pearson M."/>
            <person name="Poon T.W."/>
            <person name="Priest M."/>
            <person name="Roberts A."/>
            <person name="Saif S."/>
            <person name="Shea T."/>
            <person name="Sisk P."/>
            <person name="Sykes S."/>
            <person name="Wortman J."/>
            <person name="Nusbaum C."/>
            <person name="Birren B."/>
        </authorList>
    </citation>
    <scope>NUCLEOTIDE SEQUENCE [LARGE SCALE GENOMIC DNA]</scope>
    <source>
        <strain evidence="9">Epiroticus2</strain>
    </source>
</reference>
<evidence type="ECO:0000256" key="5">
    <source>
        <dbReference type="ARBA" id="ARBA00068306"/>
    </source>
</evidence>
<dbReference type="InterPro" id="IPR001283">
    <property type="entry name" value="CRISP-related"/>
</dbReference>
<comment type="similarity">
    <text evidence="2">Belongs to the CRISP family.</text>
</comment>
<organism evidence="8 9">
    <name type="scientific">Anopheles epiroticus</name>
    <dbReference type="NCBI Taxonomy" id="199890"/>
    <lineage>
        <taxon>Eukaryota</taxon>
        <taxon>Metazoa</taxon>
        <taxon>Ecdysozoa</taxon>
        <taxon>Arthropoda</taxon>
        <taxon>Hexapoda</taxon>
        <taxon>Insecta</taxon>
        <taxon>Pterygota</taxon>
        <taxon>Neoptera</taxon>
        <taxon>Endopterygota</taxon>
        <taxon>Diptera</taxon>
        <taxon>Nematocera</taxon>
        <taxon>Culicoidea</taxon>
        <taxon>Culicidae</taxon>
        <taxon>Anophelinae</taxon>
        <taxon>Anopheles</taxon>
    </lineage>
</organism>
<keyword evidence="3" id="KW-0964">Secreted</keyword>